<proteinExistence type="predicted"/>
<gene>
    <name evidence="1" type="ORF">rsdtw13_31980</name>
</gene>
<name>A0ACB5RFT6_9CLOT</name>
<sequence>MYKSGFAKVNGTSLNYEMAGEGEAIVLIHSGFTDLRLWDKQFDFFSKSYKVIRYDVRGFGKSETPSKSFSHIEDLKGLLNFLEVQRVNLIGVSMGGSIAIDFTLEYPELVKSLILSGPSLNGYQKLAGEVSTEVSLATVSIASRDENFEKSVEFMINTPIWRQNDAESQARLKNMFLDTSLEWALKDIEVVANPPAAERLHEIDKKTLLIIGSEDSEPIMKIAKFLEDGIVDLQRVDIKGTGHVPNLDKHEVFNQIVMEFLDNN</sequence>
<reference evidence="1" key="1">
    <citation type="journal article" date="2025" name="Int. J. Syst. Evol. Microbiol.">
        <title>Inconstantimicrobium mannanitabidum sp. nov., a novel member of the family Clostridiaceae isolated from anoxic soil under the treatment of reductive soil disinfestation.</title>
        <authorList>
            <person name="Ueki A."/>
            <person name="Tonouchi A."/>
            <person name="Honma S."/>
            <person name="Kaku N."/>
            <person name="Ueki K."/>
        </authorList>
    </citation>
    <scope>NUCLEOTIDE SEQUENCE</scope>
    <source>
        <strain evidence="1">TW13</strain>
    </source>
</reference>
<evidence type="ECO:0000313" key="1">
    <source>
        <dbReference type="EMBL" id="GKX67940.1"/>
    </source>
</evidence>
<evidence type="ECO:0000313" key="2">
    <source>
        <dbReference type="Proteomes" id="UP001058074"/>
    </source>
</evidence>
<organism evidence="1 2">
    <name type="scientific">Inconstantimicrobium mannanitabidum</name>
    <dbReference type="NCBI Taxonomy" id="1604901"/>
    <lineage>
        <taxon>Bacteria</taxon>
        <taxon>Bacillati</taxon>
        <taxon>Bacillota</taxon>
        <taxon>Clostridia</taxon>
        <taxon>Eubacteriales</taxon>
        <taxon>Clostridiaceae</taxon>
        <taxon>Inconstantimicrobium</taxon>
    </lineage>
</organism>
<protein>
    <submittedName>
        <fullName evidence="1">Hydrolase</fullName>
    </submittedName>
</protein>
<dbReference type="EMBL" id="BROD01000001">
    <property type="protein sequence ID" value="GKX67940.1"/>
    <property type="molecule type" value="Genomic_DNA"/>
</dbReference>
<accession>A0ACB5RFT6</accession>
<comment type="caution">
    <text evidence="1">The sequence shown here is derived from an EMBL/GenBank/DDBJ whole genome shotgun (WGS) entry which is preliminary data.</text>
</comment>
<dbReference type="Proteomes" id="UP001058074">
    <property type="component" value="Unassembled WGS sequence"/>
</dbReference>
<keyword evidence="1" id="KW-0378">Hydrolase</keyword>
<keyword evidence="2" id="KW-1185">Reference proteome</keyword>